<evidence type="ECO:0000256" key="3">
    <source>
        <dbReference type="ARBA" id="ARBA00022692"/>
    </source>
</evidence>
<dbReference type="EMBL" id="JAFGIX010000041">
    <property type="protein sequence ID" value="MBN1573184.1"/>
    <property type="molecule type" value="Genomic_DNA"/>
</dbReference>
<protein>
    <recommendedName>
        <fullName evidence="6">TVP38/TMEM64 family membrane protein</fullName>
    </recommendedName>
</protein>
<reference evidence="8" key="2">
    <citation type="submission" date="2021-01" db="EMBL/GenBank/DDBJ databases">
        <authorList>
            <person name="Hahn C.R."/>
            <person name="Youssef N.H."/>
            <person name="Elshahed M."/>
        </authorList>
    </citation>
    <scope>NUCLEOTIDE SEQUENCE</scope>
    <source>
        <strain evidence="8">Zod_Metabat.24</strain>
    </source>
</reference>
<comment type="similarity">
    <text evidence="6">Belongs to the TVP38/TMEM64 family.</text>
</comment>
<keyword evidence="5 6" id="KW-0472">Membrane</keyword>
<evidence type="ECO:0000313" key="9">
    <source>
        <dbReference type="Proteomes" id="UP000809273"/>
    </source>
</evidence>
<organism evidence="8 9">
    <name type="scientific">Candidatus Zymogenus saltonus</name>
    <dbReference type="NCBI Taxonomy" id="2844893"/>
    <lineage>
        <taxon>Bacteria</taxon>
        <taxon>Deltaproteobacteria</taxon>
        <taxon>Candidatus Zymogenia</taxon>
        <taxon>Candidatus Zymogeniales</taxon>
        <taxon>Candidatus Zymogenaceae</taxon>
        <taxon>Candidatus Zymogenus</taxon>
    </lineage>
</organism>
<dbReference type="PANTHER" id="PTHR12677:SF59">
    <property type="entry name" value="GOLGI APPARATUS MEMBRANE PROTEIN TVP38-RELATED"/>
    <property type="match status" value="1"/>
</dbReference>
<evidence type="ECO:0000256" key="5">
    <source>
        <dbReference type="ARBA" id="ARBA00023136"/>
    </source>
</evidence>
<keyword evidence="2 6" id="KW-1003">Cell membrane</keyword>
<feature type="transmembrane region" description="Helical" evidence="6">
    <location>
        <begin position="57"/>
        <end position="76"/>
    </location>
</feature>
<comment type="caution">
    <text evidence="8">The sequence shown here is derived from an EMBL/GenBank/DDBJ whole genome shotgun (WGS) entry which is preliminary data.</text>
</comment>
<dbReference type="Pfam" id="PF09335">
    <property type="entry name" value="VTT_dom"/>
    <property type="match status" value="1"/>
</dbReference>
<keyword evidence="4 6" id="KW-1133">Transmembrane helix</keyword>
<evidence type="ECO:0000259" key="7">
    <source>
        <dbReference type="Pfam" id="PF09335"/>
    </source>
</evidence>
<dbReference type="AlphaFoldDB" id="A0A9D8PNG1"/>
<feature type="domain" description="VTT" evidence="7">
    <location>
        <begin position="77"/>
        <end position="193"/>
    </location>
</feature>
<proteinExistence type="inferred from homology"/>
<sequence>MERSGKKDIRLFHLVFKELKGLLIFFLIVVGIYLLFRFSPLYEAYSVKYLKEFLRGLGNWAVPVFLLSYLILPLFVFPVSPLSMVSGIIFGTVSGFLLSAFGFIMNAWLAFFLARGMFREKIVAVVSGRGVNIDRGLAKNGVLVTFIIRFVPVTPVALQNYAVGLSGITFTQYTIGTILGGLIWVFVFVFIGDSLMKPGSREFFISIALWMTFFLISILVLIKNRTVFMD</sequence>
<dbReference type="InterPro" id="IPR015414">
    <property type="entry name" value="TMEM64"/>
</dbReference>
<feature type="transmembrane region" description="Helical" evidence="6">
    <location>
        <begin position="203"/>
        <end position="222"/>
    </location>
</feature>
<evidence type="ECO:0000256" key="2">
    <source>
        <dbReference type="ARBA" id="ARBA00022475"/>
    </source>
</evidence>
<gene>
    <name evidence="8" type="ORF">JW984_08325</name>
</gene>
<feature type="transmembrane region" description="Helical" evidence="6">
    <location>
        <begin position="88"/>
        <end position="113"/>
    </location>
</feature>
<dbReference type="Proteomes" id="UP000809273">
    <property type="component" value="Unassembled WGS sequence"/>
</dbReference>
<reference evidence="8" key="1">
    <citation type="journal article" date="2021" name="Environ. Microbiol.">
        <title>Genomic characterization of three novel Desulfobacterota classes expand the metabolic and phylogenetic diversity of the phylum.</title>
        <authorList>
            <person name="Murphy C.L."/>
            <person name="Biggerstaff J."/>
            <person name="Eichhorn A."/>
            <person name="Ewing E."/>
            <person name="Shahan R."/>
            <person name="Soriano D."/>
            <person name="Stewart S."/>
            <person name="VanMol K."/>
            <person name="Walker R."/>
            <person name="Walters P."/>
            <person name="Elshahed M.S."/>
            <person name="Youssef N.H."/>
        </authorList>
    </citation>
    <scope>NUCLEOTIDE SEQUENCE</scope>
    <source>
        <strain evidence="8">Zod_Metabat.24</strain>
    </source>
</reference>
<accession>A0A9D8PNG1</accession>
<evidence type="ECO:0000256" key="1">
    <source>
        <dbReference type="ARBA" id="ARBA00004651"/>
    </source>
</evidence>
<name>A0A9D8PNG1_9DELT</name>
<dbReference type="PANTHER" id="PTHR12677">
    <property type="entry name" value="GOLGI APPARATUS MEMBRANE PROTEIN TVP38-RELATED"/>
    <property type="match status" value="1"/>
</dbReference>
<evidence type="ECO:0000256" key="6">
    <source>
        <dbReference type="RuleBase" id="RU366058"/>
    </source>
</evidence>
<comment type="subcellular location">
    <subcellularLocation>
        <location evidence="1 6">Cell membrane</location>
        <topology evidence="1 6">Multi-pass membrane protein</topology>
    </subcellularLocation>
</comment>
<dbReference type="GO" id="GO:0005886">
    <property type="term" value="C:plasma membrane"/>
    <property type="evidence" value="ECO:0007669"/>
    <property type="project" value="UniProtKB-SubCell"/>
</dbReference>
<dbReference type="InterPro" id="IPR032816">
    <property type="entry name" value="VTT_dom"/>
</dbReference>
<feature type="transmembrane region" description="Helical" evidence="6">
    <location>
        <begin position="170"/>
        <end position="191"/>
    </location>
</feature>
<feature type="transmembrane region" description="Helical" evidence="6">
    <location>
        <begin position="20"/>
        <end position="36"/>
    </location>
</feature>
<evidence type="ECO:0000313" key="8">
    <source>
        <dbReference type="EMBL" id="MBN1573184.1"/>
    </source>
</evidence>
<keyword evidence="3 6" id="KW-0812">Transmembrane</keyword>
<evidence type="ECO:0000256" key="4">
    <source>
        <dbReference type="ARBA" id="ARBA00022989"/>
    </source>
</evidence>